<dbReference type="EMBL" id="BLAL01000208">
    <property type="protein sequence ID" value="GES91986.1"/>
    <property type="molecule type" value="Genomic_DNA"/>
</dbReference>
<gene>
    <name evidence="1" type="ORF">RCL2_001878400</name>
</gene>
<name>A0A8H3QU45_9GLOM</name>
<dbReference type="OrthoDB" id="2424898at2759"/>
<sequence>MAQVHKQSAVLHNTVEDTIYINAQDTSSDVENKFFRLYCEKVFTDFYHLVDVNPTINRKLASFYERTFSLIEFDWIESHAHSAKIMKSSTNSGIVRVDVKGTRISDGFDILHMEVAVLRNHLDCSINLATKIRVYSIQSINA</sequence>
<evidence type="ECO:0000313" key="2">
    <source>
        <dbReference type="Proteomes" id="UP000615446"/>
    </source>
</evidence>
<proteinExistence type="predicted"/>
<dbReference type="AlphaFoldDB" id="A0A8H3QU45"/>
<organism evidence="1 2">
    <name type="scientific">Rhizophagus clarus</name>
    <dbReference type="NCBI Taxonomy" id="94130"/>
    <lineage>
        <taxon>Eukaryota</taxon>
        <taxon>Fungi</taxon>
        <taxon>Fungi incertae sedis</taxon>
        <taxon>Mucoromycota</taxon>
        <taxon>Glomeromycotina</taxon>
        <taxon>Glomeromycetes</taxon>
        <taxon>Glomerales</taxon>
        <taxon>Glomeraceae</taxon>
        <taxon>Rhizophagus</taxon>
    </lineage>
</organism>
<dbReference type="Proteomes" id="UP000615446">
    <property type="component" value="Unassembled WGS sequence"/>
</dbReference>
<comment type="caution">
    <text evidence="1">The sequence shown here is derived from an EMBL/GenBank/DDBJ whole genome shotgun (WGS) entry which is preliminary data.</text>
</comment>
<protein>
    <submittedName>
        <fullName evidence="1">Uncharacterized protein</fullName>
    </submittedName>
</protein>
<reference evidence="1" key="1">
    <citation type="submission" date="2019-10" db="EMBL/GenBank/DDBJ databases">
        <title>Conservation and host-specific expression of non-tandemly repeated heterogenous ribosome RNA gene in arbuscular mycorrhizal fungi.</title>
        <authorList>
            <person name="Maeda T."/>
            <person name="Kobayashi Y."/>
            <person name="Nakagawa T."/>
            <person name="Ezawa T."/>
            <person name="Yamaguchi K."/>
            <person name="Bino T."/>
            <person name="Nishimoto Y."/>
            <person name="Shigenobu S."/>
            <person name="Kawaguchi M."/>
        </authorList>
    </citation>
    <scope>NUCLEOTIDE SEQUENCE</scope>
    <source>
        <strain evidence="1">HR1</strain>
    </source>
</reference>
<evidence type="ECO:0000313" key="1">
    <source>
        <dbReference type="EMBL" id="GES91986.1"/>
    </source>
</evidence>
<accession>A0A8H3QU45</accession>